<reference evidence="2 3" key="1">
    <citation type="submission" date="2016-08" db="EMBL/GenBank/DDBJ databases">
        <title>Genome sequencing of Paenibacillus sp. TI45-13ar, isolated from Korean traditional nuruk.</title>
        <authorList>
            <person name="Kim S.-J."/>
        </authorList>
    </citation>
    <scope>NUCLEOTIDE SEQUENCE [LARGE SCALE GENOMIC DNA]</scope>
    <source>
        <strain evidence="2 3">TI45-13ar</strain>
    </source>
</reference>
<gene>
    <name evidence="2" type="ORF">PTI45_03374</name>
</gene>
<evidence type="ECO:0000259" key="1">
    <source>
        <dbReference type="PROSITE" id="PS51186"/>
    </source>
</evidence>
<keyword evidence="3" id="KW-1185">Reference proteome</keyword>
<dbReference type="InterPro" id="IPR000182">
    <property type="entry name" value="GNAT_dom"/>
</dbReference>
<proteinExistence type="predicted"/>
<name>A0A1E3L0C0_9BACL</name>
<dbReference type="PROSITE" id="PS51186">
    <property type="entry name" value="GNAT"/>
    <property type="match status" value="1"/>
</dbReference>
<organism evidence="2 3">
    <name type="scientific">Paenibacillus nuruki</name>
    <dbReference type="NCBI Taxonomy" id="1886670"/>
    <lineage>
        <taxon>Bacteria</taxon>
        <taxon>Bacillati</taxon>
        <taxon>Bacillota</taxon>
        <taxon>Bacilli</taxon>
        <taxon>Bacillales</taxon>
        <taxon>Paenibacillaceae</taxon>
        <taxon>Paenibacillus</taxon>
    </lineage>
</organism>
<evidence type="ECO:0000313" key="3">
    <source>
        <dbReference type="Proteomes" id="UP000094578"/>
    </source>
</evidence>
<dbReference type="InterPro" id="IPR016181">
    <property type="entry name" value="Acyl_CoA_acyltransferase"/>
</dbReference>
<dbReference type="Gene3D" id="3.40.630.30">
    <property type="match status" value="1"/>
</dbReference>
<dbReference type="RefSeq" id="WP_245703499.1">
    <property type="nucleotide sequence ID" value="NZ_MDER01000064.1"/>
</dbReference>
<sequence>MNHIRIELITEATKDSLQLPNETFQIFGELVVTKPNDQWEYQEKYFDQTQEKTFPEEDYSFAKIYQNGFAIAAFDQDICVGLAVFEIHWNKYCYLSDLKVNQNYRRSGVSTDMLDLGIVVSKEKNCKGLSTIAQSYNLAANKFYLKYGFEIGGLNTRDYYFTSERGNSDIYYYLDFEE</sequence>
<feature type="domain" description="N-acetyltransferase" evidence="1">
    <location>
        <begin position="4"/>
        <end position="177"/>
    </location>
</feature>
<comment type="caution">
    <text evidence="2">The sequence shown here is derived from an EMBL/GenBank/DDBJ whole genome shotgun (WGS) entry which is preliminary data.</text>
</comment>
<dbReference type="EMBL" id="MDER01000064">
    <property type="protein sequence ID" value="ODP27249.1"/>
    <property type="molecule type" value="Genomic_DNA"/>
</dbReference>
<evidence type="ECO:0000313" key="2">
    <source>
        <dbReference type="EMBL" id="ODP27249.1"/>
    </source>
</evidence>
<dbReference type="Proteomes" id="UP000094578">
    <property type="component" value="Unassembled WGS sequence"/>
</dbReference>
<dbReference type="STRING" id="1886670.PTI45_03374"/>
<accession>A0A1E3L0C0</accession>
<dbReference type="GO" id="GO:0016747">
    <property type="term" value="F:acyltransferase activity, transferring groups other than amino-acyl groups"/>
    <property type="evidence" value="ECO:0007669"/>
    <property type="project" value="InterPro"/>
</dbReference>
<dbReference type="Pfam" id="PF00583">
    <property type="entry name" value="Acetyltransf_1"/>
    <property type="match status" value="1"/>
</dbReference>
<dbReference type="SUPFAM" id="SSF55729">
    <property type="entry name" value="Acyl-CoA N-acyltransferases (Nat)"/>
    <property type="match status" value="1"/>
</dbReference>
<protein>
    <recommendedName>
        <fullName evidence="1">N-acetyltransferase domain-containing protein</fullName>
    </recommendedName>
</protein>
<dbReference type="AlphaFoldDB" id="A0A1E3L0C0"/>